<proteinExistence type="predicted"/>
<dbReference type="Proteomes" id="UP000836404">
    <property type="component" value="Unassembled WGS sequence"/>
</dbReference>
<dbReference type="EMBL" id="CAJHJF010005201">
    <property type="protein sequence ID" value="CAD6948404.1"/>
    <property type="molecule type" value="Genomic_DNA"/>
</dbReference>
<keyword evidence="2" id="KW-1185">Reference proteome</keyword>
<accession>A0A9N8M682</accession>
<evidence type="ECO:0000313" key="1">
    <source>
        <dbReference type="EMBL" id="CAD6948404.1"/>
    </source>
</evidence>
<gene>
    <name evidence="1" type="ORF">JKILLFL_G1984</name>
</gene>
<protein>
    <submittedName>
        <fullName evidence="1">Uncharacterized protein</fullName>
    </submittedName>
</protein>
<dbReference type="AlphaFoldDB" id="A0A9N8M682"/>
<comment type="caution">
    <text evidence="1">The sequence shown here is derived from an EMBL/GenBank/DDBJ whole genome shotgun (WGS) entry which is preliminary data.</text>
</comment>
<organism evidence="1 2">
    <name type="scientific">Tilletia laevis</name>
    <dbReference type="NCBI Taxonomy" id="157183"/>
    <lineage>
        <taxon>Eukaryota</taxon>
        <taxon>Fungi</taxon>
        <taxon>Dikarya</taxon>
        <taxon>Basidiomycota</taxon>
        <taxon>Ustilaginomycotina</taxon>
        <taxon>Exobasidiomycetes</taxon>
        <taxon>Tilletiales</taxon>
        <taxon>Tilletiaceae</taxon>
        <taxon>Tilletia</taxon>
    </lineage>
</organism>
<reference evidence="1 2" key="1">
    <citation type="submission" date="2020-10" db="EMBL/GenBank/DDBJ databases">
        <authorList>
            <person name="Sedaghatjoo S."/>
        </authorList>
    </citation>
    <scope>NUCLEOTIDE SEQUENCE [LARGE SCALE GENOMIC DNA]</scope>
    <source>
        <strain evidence="1 2">LLFL</strain>
    </source>
</reference>
<name>A0A9N8M682_9BASI</name>
<sequence>MPAPQGSANAYFLPLVLSSSLRLRPCPHPFVRIASLSLGWAKNGSTSNMASFTFSRLTSLLVLAASMTTSLAVQPDLIRQFQEARAIAKRATEPVTDFEGTDSVCTSQNATTSLLSGVRVQPELVTASN</sequence>
<evidence type="ECO:0000313" key="2">
    <source>
        <dbReference type="Proteomes" id="UP000836404"/>
    </source>
</evidence>